<dbReference type="EMBL" id="BSRZ01000015">
    <property type="protein sequence ID" value="GLW66463.1"/>
    <property type="molecule type" value="Genomic_DNA"/>
</dbReference>
<proteinExistence type="predicted"/>
<sequence>MPEFRIGAARFWDSRTRWANIHIGPDSFYWDNLDRMVAGAERRRLPILYTMGITPSWAAPDAPRSAYDDGSRTAPPRNLADWDKYVRAVVSRYKGRIGAYEIWDYANTPEHYTGDMATLVEMTHRAAAIIKKVDPRATVVCPSFGELWTFRGRQDLARFARLGGYRFCDAAAVKLHPRRNTGRPEEMTELAVLIYNTLHNAGVHLPMWATGPGHSIPTERPLREEDANNYAVRFYLAGLYARYARMYFYSWGIQGLPLVLQVEGSPPTRAALFIDRLQKWLDGASVRSCGQGRANGLPDGAWQCRFRLPDARGGEEVAVRWTAEGTAAMALEPGARRVDHLDGRSVPVRAGQTVVISERPVLIRFGRAA</sequence>
<keyword evidence="2" id="KW-1185">Reference proteome</keyword>
<gene>
    <name evidence="1" type="ORF">Arub01_47070</name>
</gene>
<reference evidence="1" key="1">
    <citation type="submission" date="2023-02" db="EMBL/GenBank/DDBJ databases">
        <title>Actinomadura rubrobrunea NBRC 14622.</title>
        <authorList>
            <person name="Ichikawa N."/>
            <person name="Sato H."/>
            <person name="Tonouchi N."/>
        </authorList>
    </citation>
    <scope>NUCLEOTIDE SEQUENCE</scope>
    <source>
        <strain evidence="1">NBRC 14622</strain>
    </source>
</reference>
<comment type="caution">
    <text evidence="1">The sequence shown here is derived from an EMBL/GenBank/DDBJ whole genome shotgun (WGS) entry which is preliminary data.</text>
</comment>
<dbReference type="GO" id="GO:0004553">
    <property type="term" value="F:hydrolase activity, hydrolyzing O-glycosyl compounds"/>
    <property type="evidence" value="ECO:0007669"/>
    <property type="project" value="TreeGrafter"/>
</dbReference>
<dbReference type="InterPro" id="IPR051923">
    <property type="entry name" value="Glycosyl_Hydrolase_39"/>
</dbReference>
<organism evidence="1 2">
    <name type="scientific">Actinomadura rubrobrunea</name>
    <dbReference type="NCBI Taxonomy" id="115335"/>
    <lineage>
        <taxon>Bacteria</taxon>
        <taxon>Bacillati</taxon>
        <taxon>Actinomycetota</taxon>
        <taxon>Actinomycetes</taxon>
        <taxon>Streptosporangiales</taxon>
        <taxon>Thermomonosporaceae</taxon>
        <taxon>Actinomadura</taxon>
    </lineage>
</organism>
<evidence type="ECO:0000313" key="1">
    <source>
        <dbReference type="EMBL" id="GLW66463.1"/>
    </source>
</evidence>
<dbReference type="Proteomes" id="UP001165124">
    <property type="component" value="Unassembled WGS sequence"/>
</dbReference>
<evidence type="ECO:0008006" key="3">
    <source>
        <dbReference type="Google" id="ProtNLM"/>
    </source>
</evidence>
<name>A0A9W6Q0R6_9ACTN</name>
<dbReference type="PANTHER" id="PTHR12631">
    <property type="entry name" value="ALPHA-L-IDURONIDASE"/>
    <property type="match status" value="1"/>
</dbReference>
<dbReference type="AlphaFoldDB" id="A0A9W6Q0R6"/>
<dbReference type="Gene3D" id="3.20.20.80">
    <property type="entry name" value="Glycosidases"/>
    <property type="match status" value="1"/>
</dbReference>
<dbReference type="InterPro" id="IPR017853">
    <property type="entry name" value="GH"/>
</dbReference>
<dbReference type="PANTHER" id="PTHR12631:SF10">
    <property type="entry name" value="BETA-XYLOSIDASE-LIKE PROTEIN-RELATED"/>
    <property type="match status" value="1"/>
</dbReference>
<accession>A0A9W6Q0R6</accession>
<dbReference type="SUPFAM" id="SSF51445">
    <property type="entry name" value="(Trans)glycosidases"/>
    <property type="match status" value="1"/>
</dbReference>
<protein>
    <recommendedName>
        <fullName evidence="3">Cellulase family glycosylhydrolase</fullName>
    </recommendedName>
</protein>
<evidence type="ECO:0000313" key="2">
    <source>
        <dbReference type="Proteomes" id="UP001165124"/>
    </source>
</evidence>